<comment type="caution">
    <text evidence="1">The sequence shown here is derived from an EMBL/GenBank/DDBJ whole genome shotgun (WGS) entry which is preliminary data.</text>
</comment>
<dbReference type="AlphaFoldDB" id="A0A9P5XCE3"/>
<sequence length="372" mass="42756">MDIPQEILNVFINFSEDDPQTLLNLCLVSRRCASGAQKVLYRSIRITTHSSSVQHGSTCNVDAVSIKLFKTFTQHNPSLAKYVQTFSHHYALPFGDRRYRNLANKSFQLMTNLESLTIFARFSLDLFQGCTFQLKQLFCPLLGPDHTYREKIYHFLSSQPYLKTLYIDMEHSRLPADCCNNLETLWGNQRTIENILPGRSTITCLVWTTQHHDHVAGPLSRISRELSNIHILALGGNAPYPSLTQLVPYMRSLRVLRLVRKPQTNLSGGTYDELGCLPDLVNLRIFVWSARPIGRFDGTEYGQSTVDQGRQRRLVTKWFRDMRVLEAAYFQIAARKDKPKNYLCWRRHEVDPAPVDSHEAVVQHGLAPRFSE</sequence>
<gene>
    <name evidence="1" type="ORF">P691DRAFT_760760</name>
</gene>
<keyword evidence="2" id="KW-1185">Reference proteome</keyword>
<evidence type="ECO:0000313" key="1">
    <source>
        <dbReference type="EMBL" id="KAF9447477.1"/>
    </source>
</evidence>
<organism evidence="1 2">
    <name type="scientific">Macrolepiota fuliginosa MF-IS2</name>
    <dbReference type="NCBI Taxonomy" id="1400762"/>
    <lineage>
        <taxon>Eukaryota</taxon>
        <taxon>Fungi</taxon>
        <taxon>Dikarya</taxon>
        <taxon>Basidiomycota</taxon>
        <taxon>Agaricomycotina</taxon>
        <taxon>Agaricomycetes</taxon>
        <taxon>Agaricomycetidae</taxon>
        <taxon>Agaricales</taxon>
        <taxon>Agaricineae</taxon>
        <taxon>Agaricaceae</taxon>
        <taxon>Macrolepiota</taxon>
    </lineage>
</organism>
<evidence type="ECO:0000313" key="2">
    <source>
        <dbReference type="Proteomes" id="UP000807342"/>
    </source>
</evidence>
<proteinExistence type="predicted"/>
<dbReference type="EMBL" id="MU151198">
    <property type="protein sequence ID" value="KAF9447477.1"/>
    <property type="molecule type" value="Genomic_DNA"/>
</dbReference>
<reference evidence="1" key="1">
    <citation type="submission" date="2020-11" db="EMBL/GenBank/DDBJ databases">
        <authorList>
            <consortium name="DOE Joint Genome Institute"/>
            <person name="Ahrendt S."/>
            <person name="Riley R."/>
            <person name="Andreopoulos W."/>
            <person name="Labutti K."/>
            <person name="Pangilinan J."/>
            <person name="Ruiz-Duenas F.J."/>
            <person name="Barrasa J.M."/>
            <person name="Sanchez-Garcia M."/>
            <person name="Camarero S."/>
            <person name="Miyauchi S."/>
            <person name="Serrano A."/>
            <person name="Linde D."/>
            <person name="Babiker R."/>
            <person name="Drula E."/>
            <person name="Ayuso-Fernandez I."/>
            <person name="Pacheco R."/>
            <person name="Padilla G."/>
            <person name="Ferreira P."/>
            <person name="Barriuso J."/>
            <person name="Kellner H."/>
            <person name="Castanera R."/>
            <person name="Alfaro M."/>
            <person name="Ramirez L."/>
            <person name="Pisabarro A.G."/>
            <person name="Kuo A."/>
            <person name="Tritt A."/>
            <person name="Lipzen A."/>
            <person name="He G."/>
            <person name="Yan M."/>
            <person name="Ng V."/>
            <person name="Cullen D."/>
            <person name="Martin F."/>
            <person name="Rosso M.-N."/>
            <person name="Henrissat B."/>
            <person name="Hibbett D."/>
            <person name="Martinez A.T."/>
            <person name="Grigoriev I.V."/>
        </authorList>
    </citation>
    <scope>NUCLEOTIDE SEQUENCE</scope>
    <source>
        <strain evidence="1">MF-IS2</strain>
    </source>
</reference>
<evidence type="ECO:0008006" key="3">
    <source>
        <dbReference type="Google" id="ProtNLM"/>
    </source>
</evidence>
<protein>
    <recommendedName>
        <fullName evidence="3">F-box domain-containing protein</fullName>
    </recommendedName>
</protein>
<dbReference type="InterPro" id="IPR032675">
    <property type="entry name" value="LRR_dom_sf"/>
</dbReference>
<dbReference type="OrthoDB" id="2951221at2759"/>
<name>A0A9P5XCE3_9AGAR</name>
<dbReference type="Proteomes" id="UP000807342">
    <property type="component" value="Unassembled WGS sequence"/>
</dbReference>
<accession>A0A9P5XCE3</accession>
<dbReference type="Gene3D" id="3.80.10.10">
    <property type="entry name" value="Ribonuclease Inhibitor"/>
    <property type="match status" value="1"/>
</dbReference>